<feature type="domain" description="5-hmdU DNA kinase helical" evidence="1">
    <location>
        <begin position="6"/>
        <end position="263"/>
    </location>
</feature>
<proteinExistence type="predicted"/>
<keyword evidence="3" id="KW-1185">Reference proteome</keyword>
<evidence type="ECO:0000313" key="3">
    <source>
        <dbReference type="Proteomes" id="UP000261846"/>
    </source>
</evidence>
<evidence type="ECO:0000259" key="1">
    <source>
        <dbReference type="Pfam" id="PF18723"/>
    </source>
</evidence>
<dbReference type="EMBL" id="MH697589">
    <property type="protein sequence ID" value="AXQ52918.1"/>
    <property type="molecule type" value="Genomic_DNA"/>
</dbReference>
<gene>
    <name evidence="2" type="primary">55</name>
    <name evidence="2" type="ORF">SEA_NEFERTHENA_55</name>
</gene>
<dbReference type="RefSeq" id="YP_009808230.1">
    <property type="nucleotide sequence ID" value="NC_048038.1"/>
</dbReference>
<protein>
    <recommendedName>
        <fullName evidence="1">5-hmdU DNA kinase helical domain-containing protein</fullName>
    </recommendedName>
</protein>
<dbReference type="InterPro" id="IPR040684">
    <property type="entry name" value="HMUDK_hel"/>
</dbReference>
<name>A0A385D3H3_9CAUD</name>
<accession>A0A385D3H3</accession>
<organism evidence="2 3">
    <name type="scientific">Microbacterium phage Neferthena</name>
    <dbReference type="NCBI Taxonomy" id="2301539"/>
    <lineage>
        <taxon>Viruses</taxon>
        <taxon>Duplodnaviria</taxon>
        <taxon>Heunggongvirae</taxon>
        <taxon>Uroviricota</taxon>
        <taxon>Caudoviricetes</taxon>
        <taxon>Neferthenavirus</taxon>
        <taxon>Neferthenavirus neferthena</taxon>
    </lineage>
</organism>
<sequence length="291" mass="32714">MRLDSVDTVVNFAKARHRLWEGKPVKSKILTTRKFTNVFRVLDRGSQYLLELMDLHDELIDRVALSYLYRQVNRPDSFDDIIEANDGYVPAAEDIFNPKWYDKVIAPVVAARPGAFLNGAYIILIKPGDSRGTVEKMKDVFPRAEQWLGHVAEVGDLATRVMLLEETPGIGPFLAMQIATDLGYTRGEPDQENSYILAGPGSRKGVGEMLGLGKDATQVQAQVAINRFPVERLPALPFSNGRPPSLMDIQNVFCEYSKYARMVRKGDRGTGKPYVRGEQFDTFIPEQFVRS</sequence>
<reference evidence="2 3" key="1">
    <citation type="submission" date="2018-07" db="EMBL/GenBank/DDBJ databases">
        <authorList>
            <person name="Bray K.S."/>
            <person name="Carr Z.A."/>
            <person name="Cox A."/>
            <person name="Croney S.M."/>
            <person name="Francisco T.J."/>
            <person name="Gragg K.N."/>
            <person name="Gress-Byrd C.M."/>
            <person name="Holcomb E.R."/>
            <person name="Justice T.A."/>
            <person name="Latham E.D."/>
            <person name="Lovell F.C."/>
            <person name="Miller H.N."/>
            <person name="Quesada C."/>
            <person name="Radey J."/>
            <person name="Robinson P.M."/>
            <person name="Scott K.N."/>
            <person name="Smith C.E."/>
            <person name="Stamey B.D."/>
            <person name="Stanley G.P."/>
            <person name="Suchonic E.A."/>
            <person name="Taylor K.N."/>
            <person name="Weindel N.A."/>
            <person name="Wiseman B.T."/>
            <person name="Eckardt M.A."/>
            <person name="Gainey M.D."/>
            <person name="Wallen J.R."/>
            <person name="Garlena R.A."/>
            <person name="Russell D.A."/>
            <person name="Pope W.H."/>
            <person name="Jacobs-Sera D."/>
            <person name="Hatfull G.F."/>
        </authorList>
    </citation>
    <scope>NUCLEOTIDE SEQUENCE [LARGE SCALE GENOMIC DNA]</scope>
</reference>
<dbReference type="Pfam" id="PF18723">
    <property type="entry name" value="HMUDK_hel"/>
    <property type="match status" value="1"/>
</dbReference>
<dbReference type="GeneID" id="54999129"/>
<dbReference type="Proteomes" id="UP000261846">
    <property type="component" value="Segment"/>
</dbReference>
<dbReference type="KEGG" id="vg:54999129"/>
<evidence type="ECO:0000313" key="2">
    <source>
        <dbReference type="EMBL" id="AXQ52918.1"/>
    </source>
</evidence>